<feature type="coiled-coil region" evidence="1">
    <location>
        <begin position="1"/>
        <end position="49"/>
    </location>
</feature>
<dbReference type="PANTHER" id="PTHR21666">
    <property type="entry name" value="PEPTIDASE-RELATED"/>
    <property type="match status" value="1"/>
</dbReference>
<dbReference type="Gene3D" id="2.70.70.10">
    <property type="entry name" value="Glucose Permease (Domain IIA)"/>
    <property type="match status" value="1"/>
</dbReference>
<evidence type="ECO:0000313" key="4">
    <source>
        <dbReference type="EMBL" id="RLJ67808.1"/>
    </source>
</evidence>
<keyword evidence="1" id="KW-0175">Coiled coil</keyword>
<evidence type="ECO:0000259" key="3">
    <source>
        <dbReference type="Pfam" id="PF01551"/>
    </source>
</evidence>
<feature type="domain" description="M23ase beta-sheet core" evidence="3">
    <location>
        <begin position="252"/>
        <end position="346"/>
    </location>
</feature>
<organism evidence="4 5">
    <name type="scientific">Sulfurisoma sediminicola</name>
    <dbReference type="NCBI Taxonomy" id="1381557"/>
    <lineage>
        <taxon>Bacteria</taxon>
        <taxon>Pseudomonadati</taxon>
        <taxon>Pseudomonadota</taxon>
        <taxon>Betaproteobacteria</taxon>
        <taxon>Nitrosomonadales</taxon>
        <taxon>Sterolibacteriaceae</taxon>
        <taxon>Sulfurisoma</taxon>
    </lineage>
</organism>
<dbReference type="RefSeq" id="WP_121239769.1">
    <property type="nucleotide sequence ID" value="NZ_BHVV01000001.1"/>
</dbReference>
<dbReference type="CDD" id="cd12797">
    <property type="entry name" value="M23_peptidase"/>
    <property type="match status" value="1"/>
</dbReference>
<dbReference type="InterPro" id="IPR050570">
    <property type="entry name" value="Cell_wall_metabolism_enzyme"/>
</dbReference>
<protein>
    <submittedName>
        <fullName evidence="4">Septal ring factor EnvC (AmiA/AmiB activator)</fullName>
    </submittedName>
</protein>
<reference evidence="4 5" key="1">
    <citation type="submission" date="2018-10" db="EMBL/GenBank/DDBJ databases">
        <title>Genomic Encyclopedia of Type Strains, Phase IV (KMG-IV): sequencing the most valuable type-strain genomes for metagenomic binning, comparative biology and taxonomic classification.</title>
        <authorList>
            <person name="Goeker M."/>
        </authorList>
    </citation>
    <scope>NUCLEOTIDE SEQUENCE [LARGE SCALE GENOMIC DNA]</scope>
    <source>
        <strain evidence="4 5">DSM 26916</strain>
    </source>
</reference>
<feature type="region of interest" description="Disordered" evidence="2">
    <location>
        <begin position="190"/>
        <end position="223"/>
    </location>
</feature>
<gene>
    <name evidence="4" type="ORF">DFR35_0358</name>
</gene>
<evidence type="ECO:0000256" key="2">
    <source>
        <dbReference type="SAM" id="MobiDB-lite"/>
    </source>
</evidence>
<proteinExistence type="predicted"/>
<sequence>MRETESAISTANRRLKELGESRAGIQAELAELESQQQRLTQQTAAQQAQLARLLRRQHRADLGGGAGGGDALQTLLAGRDPNQAARDWHFLALLSQARATLIRDLAAAAAEKQKLADATREKAAEIARIEAGQQEERATLVAKSRERQVVLARISGQIRTQRRQIDTLQRDEQRLGKLIDALAKLAARMPKRKPAAAAPQPRTPTVPPAQPVREADTSGTTGTFASLRGRLSLPLKGTLAGRFGAPRPEGGTWKGLFIRAGEGDEVRAVAAGRVVFADWLRGFGNLLIIDHDDGFLSVYGNNQSLLRQPGDETRRGEVVATVGNSGGNPESGLYFELRHRGQVFDPMKWVAR</sequence>
<dbReference type="GO" id="GO:0004222">
    <property type="term" value="F:metalloendopeptidase activity"/>
    <property type="evidence" value="ECO:0007669"/>
    <property type="project" value="TreeGrafter"/>
</dbReference>
<dbReference type="InterPro" id="IPR016047">
    <property type="entry name" value="M23ase_b-sheet_dom"/>
</dbReference>
<dbReference type="InterPro" id="IPR011055">
    <property type="entry name" value="Dup_hybrid_motif"/>
</dbReference>
<dbReference type="SUPFAM" id="SSF51261">
    <property type="entry name" value="Duplicated hybrid motif"/>
    <property type="match status" value="1"/>
</dbReference>
<dbReference type="PANTHER" id="PTHR21666:SF270">
    <property type="entry name" value="MUREIN HYDROLASE ACTIVATOR ENVC"/>
    <property type="match status" value="1"/>
</dbReference>
<dbReference type="AlphaFoldDB" id="A0A497XN12"/>
<accession>A0A497XN12</accession>
<evidence type="ECO:0000313" key="5">
    <source>
        <dbReference type="Proteomes" id="UP000268908"/>
    </source>
</evidence>
<evidence type="ECO:0000256" key="1">
    <source>
        <dbReference type="SAM" id="Coils"/>
    </source>
</evidence>
<dbReference type="Proteomes" id="UP000268908">
    <property type="component" value="Unassembled WGS sequence"/>
</dbReference>
<feature type="coiled-coil region" evidence="1">
    <location>
        <begin position="115"/>
        <end position="188"/>
    </location>
</feature>
<dbReference type="OrthoDB" id="9784703at2"/>
<dbReference type="FunFam" id="2.70.70.10:FF:000003">
    <property type="entry name" value="Murein hydrolase activator EnvC"/>
    <property type="match status" value="1"/>
</dbReference>
<comment type="caution">
    <text evidence="4">The sequence shown here is derived from an EMBL/GenBank/DDBJ whole genome shotgun (WGS) entry which is preliminary data.</text>
</comment>
<dbReference type="EMBL" id="RCCI01000004">
    <property type="protein sequence ID" value="RLJ67808.1"/>
    <property type="molecule type" value="Genomic_DNA"/>
</dbReference>
<name>A0A497XN12_9PROT</name>
<feature type="compositionally biased region" description="Pro residues" evidence="2">
    <location>
        <begin position="201"/>
        <end position="210"/>
    </location>
</feature>
<keyword evidence="5" id="KW-1185">Reference proteome</keyword>
<dbReference type="Pfam" id="PF01551">
    <property type="entry name" value="Peptidase_M23"/>
    <property type="match status" value="1"/>
</dbReference>